<name>A0A7V6DQT4_9BACT</name>
<reference evidence="1" key="1">
    <citation type="journal article" date="2020" name="mSystems">
        <title>Genome- and Community-Level Interaction Insights into Carbon Utilization and Element Cycling Functions of Hydrothermarchaeota in Hydrothermal Sediment.</title>
        <authorList>
            <person name="Zhou Z."/>
            <person name="Liu Y."/>
            <person name="Xu W."/>
            <person name="Pan J."/>
            <person name="Luo Z.H."/>
            <person name="Li M."/>
        </authorList>
    </citation>
    <scope>NUCLEOTIDE SEQUENCE [LARGE SCALE GENOMIC DNA]</scope>
    <source>
        <strain evidence="1">SpSt-767</strain>
    </source>
</reference>
<gene>
    <name evidence="1" type="ORF">ENV52_12820</name>
</gene>
<accession>A0A7V6DQT4</accession>
<protein>
    <submittedName>
        <fullName evidence="1">Uncharacterized protein</fullName>
    </submittedName>
</protein>
<dbReference type="AlphaFoldDB" id="A0A7V6DQT4"/>
<dbReference type="EMBL" id="DTGR01000200">
    <property type="protein sequence ID" value="HHS30569.1"/>
    <property type="molecule type" value="Genomic_DNA"/>
</dbReference>
<proteinExistence type="predicted"/>
<sequence length="111" mass="12392">MTECFVAGGIYKNLKGEEYFALVCPSSGELPYILVGGVMDYFKILWQDAHLYRLEDDYSLTLVAPSPEAMQWGVKAPERVWPDQNLLIKLQAVKELAPQQGRVGDNGPAEC</sequence>
<organism evidence="1">
    <name type="scientific">Desulfobacca acetoxidans</name>
    <dbReference type="NCBI Taxonomy" id="60893"/>
    <lineage>
        <taxon>Bacteria</taxon>
        <taxon>Pseudomonadati</taxon>
        <taxon>Thermodesulfobacteriota</taxon>
        <taxon>Desulfobaccia</taxon>
        <taxon>Desulfobaccales</taxon>
        <taxon>Desulfobaccaceae</taxon>
        <taxon>Desulfobacca</taxon>
    </lineage>
</organism>
<comment type="caution">
    <text evidence="1">The sequence shown here is derived from an EMBL/GenBank/DDBJ whole genome shotgun (WGS) entry which is preliminary data.</text>
</comment>
<evidence type="ECO:0000313" key="1">
    <source>
        <dbReference type="EMBL" id="HHS30569.1"/>
    </source>
</evidence>